<proteinExistence type="predicted"/>
<name>A0ABT4IL07_9EURY</name>
<gene>
    <name evidence="1" type="ORF">O0S09_04015</name>
</gene>
<reference evidence="1" key="1">
    <citation type="submission" date="2022-12" db="EMBL/GenBank/DDBJ databases">
        <title>Isolation and characterisation of novel Methanocorpusculum spp. from native Australian herbivores indicates the genus is ancestrally host-associated.</title>
        <authorList>
            <person name="Volmer J.G."/>
            <person name="Soo R.M."/>
            <person name="Evans P.N."/>
            <person name="Hoedt E.C."/>
            <person name="Astorga Alsina A.L."/>
            <person name="Woodcroft B.J."/>
            <person name="Tyson G.W."/>
            <person name="Hugenholtz P."/>
            <person name="Morrison M."/>
        </authorList>
    </citation>
    <scope>NUCLEOTIDE SEQUENCE</scope>
    <source>
        <strain evidence="1">CW153</strain>
    </source>
</reference>
<evidence type="ECO:0000313" key="2">
    <source>
        <dbReference type="Proteomes" id="UP001141336"/>
    </source>
</evidence>
<protein>
    <submittedName>
        <fullName evidence="1">Uncharacterized protein</fullName>
    </submittedName>
</protein>
<keyword evidence="2" id="KW-1185">Reference proteome</keyword>
<sequence length="255" mass="30171">MADETEQEREITSEDVSIFLNSIDKNWQEKRNKLNQHDEYLMDAIVKKFLPAINGYMKERNRKIDEDEAYLLSRLIDAFLSTVDADWELDNRNFHEHEAYLVNEAKEFLQALRYRGIFPNPCEVQGELPRDESGRIDFLIVFLEALREKGWWNEEADEDDIYDVNIPKRSYYYGRQSDNFDIVRFLTSHLHYKGSPVSLNGFLHDSYTHGSESWTERDRGLLMRSLAKLEQAGKIEVKINLTEADPFFTKQNEER</sequence>
<accession>A0ABT4IL07</accession>
<dbReference type="Proteomes" id="UP001141336">
    <property type="component" value="Unassembled WGS sequence"/>
</dbReference>
<organism evidence="1 2">
    <name type="scientific">Methanocorpusculum vombati</name>
    <dbReference type="NCBI Taxonomy" id="3002864"/>
    <lineage>
        <taxon>Archaea</taxon>
        <taxon>Methanobacteriati</taxon>
        <taxon>Methanobacteriota</taxon>
        <taxon>Stenosarchaea group</taxon>
        <taxon>Methanomicrobia</taxon>
        <taxon>Methanomicrobiales</taxon>
        <taxon>Methanocorpusculaceae</taxon>
        <taxon>Methanocorpusculum</taxon>
    </lineage>
</organism>
<dbReference type="RefSeq" id="WP_268922666.1">
    <property type="nucleotide sequence ID" value="NZ_JAPTGC010000004.1"/>
</dbReference>
<comment type="caution">
    <text evidence="1">The sequence shown here is derived from an EMBL/GenBank/DDBJ whole genome shotgun (WGS) entry which is preliminary data.</text>
</comment>
<evidence type="ECO:0000313" key="1">
    <source>
        <dbReference type="EMBL" id="MCZ0862421.1"/>
    </source>
</evidence>
<dbReference type="EMBL" id="JAPTGC010000004">
    <property type="protein sequence ID" value="MCZ0862421.1"/>
    <property type="molecule type" value="Genomic_DNA"/>
</dbReference>